<evidence type="ECO:0000256" key="1">
    <source>
        <dbReference type="ARBA" id="ARBA00005384"/>
    </source>
</evidence>
<evidence type="ECO:0000256" key="3">
    <source>
        <dbReference type="ARBA" id="ARBA00023015"/>
    </source>
</evidence>
<dbReference type="CDD" id="cd07377">
    <property type="entry name" value="WHTH_GntR"/>
    <property type="match status" value="1"/>
</dbReference>
<dbReference type="CDD" id="cd00609">
    <property type="entry name" value="AAT_like"/>
    <property type="match status" value="1"/>
</dbReference>
<reference evidence="7 8" key="1">
    <citation type="submission" date="2023-02" db="EMBL/GenBank/DDBJ databases">
        <title>Evolution of Hrp T3SS in non-pathogenic Pseudomonas fluorescens.</title>
        <authorList>
            <person name="Liao K."/>
            <person name="Wei H."/>
            <person name="Gu Y."/>
        </authorList>
    </citation>
    <scope>NUCLEOTIDE SEQUENCE [LARGE SCALE GENOMIC DNA]</scope>
    <source>
        <strain evidence="7 8">FP1935</strain>
    </source>
</reference>
<keyword evidence="2" id="KW-0663">Pyridoxal phosphate</keyword>
<dbReference type="InterPro" id="IPR036388">
    <property type="entry name" value="WH-like_DNA-bd_sf"/>
</dbReference>
<organism evidence="7 8">
    <name type="scientific">Pseudomonas cucumis</name>
    <dbReference type="NCBI Taxonomy" id="2954082"/>
    <lineage>
        <taxon>Bacteria</taxon>
        <taxon>Pseudomonadati</taxon>
        <taxon>Pseudomonadota</taxon>
        <taxon>Gammaproteobacteria</taxon>
        <taxon>Pseudomonadales</taxon>
        <taxon>Pseudomonadaceae</taxon>
        <taxon>Pseudomonas</taxon>
    </lineage>
</organism>
<dbReference type="InterPro" id="IPR004839">
    <property type="entry name" value="Aminotransferase_I/II_large"/>
</dbReference>
<dbReference type="Pfam" id="PF00155">
    <property type="entry name" value="Aminotran_1_2"/>
    <property type="match status" value="1"/>
</dbReference>
<dbReference type="PRINTS" id="PR00035">
    <property type="entry name" value="HTHGNTR"/>
</dbReference>
<dbReference type="InterPro" id="IPR051446">
    <property type="entry name" value="HTH_trans_reg/aminotransferase"/>
</dbReference>
<evidence type="ECO:0000256" key="2">
    <source>
        <dbReference type="ARBA" id="ARBA00022898"/>
    </source>
</evidence>
<keyword evidence="8" id="KW-1185">Reference proteome</keyword>
<accession>A0ABY9EYA2</accession>
<dbReference type="SUPFAM" id="SSF46785">
    <property type="entry name" value="Winged helix' DNA-binding domain"/>
    <property type="match status" value="1"/>
</dbReference>
<keyword evidence="4" id="KW-0238">DNA-binding</keyword>
<dbReference type="PANTHER" id="PTHR46577">
    <property type="entry name" value="HTH-TYPE TRANSCRIPTIONAL REGULATORY PROTEIN GABR"/>
    <property type="match status" value="1"/>
</dbReference>
<keyword evidence="3" id="KW-0805">Transcription regulation</keyword>
<feature type="domain" description="HTH gntR-type" evidence="6">
    <location>
        <begin position="22"/>
        <end position="90"/>
    </location>
</feature>
<dbReference type="EMBL" id="CP117454">
    <property type="protein sequence ID" value="WLG84732.1"/>
    <property type="molecule type" value="Genomic_DNA"/>
</dbReference>
<keyword evidence="5" id="KW-0804">Transcription</keyword>
<dbReference type="PROSITE" id="PS50949">
    <property type="entry name" value="HTH_GNTR"/>
    <property type="match status" value="1"/>
</dbReference>
<dbReference type="Gene3D" id="3.40.640.10">
    <property type="entry name" value="Type I PLP-dependent aspartate aminotransferase-like (Major domain)"/>
    <property type="match status" value="1"/>
</dbReference>
<dbReference type="InterPro" id="IPR036390">
    <property type="entry name" value="WH_DNA-bd_sf"/>
</dbReference>
<proteinExistence type="inferred from homology"/>
<evidence type="ECO:0000256" key="5">
    <source>
        <dbReference type="ARBA" id="ARBA00023163"/>
    </source>
</evidence>
<dbReference type="SUPFAM" id="SSF53383">
    <property type="entry name" value="PLP-dependent transferases"/>
    <property type="match status" value="1"/>
</dbReference>
<sequence>MAKTFELETLKMRLNDVEFQLLNLHQRIQRALRALILDGALAPGLKLPATRVLAKSLGIARDTVENAYVQLHRDGFIVRREGAGSYVCETLGTELRGAARRRIKAQEVKSSQAAPGAGLSQRGRMIFDSGGVNDQQVIKAFATGLPETRTFPTDVWERLQRQVMKDYRANVLLHGDPQGAEPLRKAIATYLNLERGAKCSPDQIMVLSSTRQALFLCAQLLVDAGKPILLENPGYYGAKKAFETAETNVLPIDVDELGIRTDLLHADRSGANCVYVTPSHQYPTGATLPLERRLELINWAAEKGKWVIEDDYDSEFHYDGQPTACVQGLDKYQRTLYIGTFSKTLYPGLRMGYMVLPHELIKAFTYARSMIDGHTPQILQLTLARFMEDGHYNAHVRAMRKLYAGRRSIMLDTIGKYLDGIVTALRPPGGLQIPCLLHDGWSEEKTIRQAASAGVQLSGLSRLYAGEEKKQGWLLGYSSLTAYEIEAAMLRLANALKTR</sequence>
<evidence type="ECO:0000313" key="7">
    <source>
        <dbReference type="EMBL" id="WLG84732.1"/>
    </source>
</evidence>
<evidence type="ECO:0000259" key="6">
    <source>
        <dbReference type="PROSITE" id="PS50949"/>
    </source>
</evidence>
<dbReference type="InterPro" id="IPR000524">
    <property type="entry name" value="Tscrpt_reg_HTH_GntR"/>
</dbReference>
<dbReference type="SMART" id="SM00345">
    <property type="entry name" value="HTH_GNTR"/>
    <property type="match status" value="1"/>
</dbReference>
<evidence type="ECO:0000256" key="4">
    <source>
        <dbReference type="ARBA" id="ARBA00023125"/>
    </source>
</evidence>
<evidence type="ECO:0000313" key="8">
    <source>
        <dbReference type="Proteomes" id="UP001239418"/>
    </source>
</evidence>
<dbReference type="RefSeq" id="WP_305447400.1">
    <property type="nucleotide sequence ID" value="NZ_CP117454.1"/>
</dbReference>
<protein>
    <submittedName>
        <fullName evidence="7">PLP-dependent aminotransferase family protein</fullName>
    </submittedName>
</protein>
<dbReference type="Gene3D" id="1.10.10.10">
    <property type="entry name" value="Winged helix-like DNA-binding domain superfamily/Winged helix DNA-binding domain"/>
    <property type="match status" value="1"/>
</dbReference>
<dbReference type="GO" id="GO:0008483">
    <property type="term" value="F:transaminase activity"/>
    <property type="evidence" value="ECO:0007669"/>
    <property type="project" value="UniProtKB-KW"/>
</dbReference>
<dbReference type="InterPro" id="IPR015424">
    <property type="entry name" value="PyrdxlP-dep_Trfase"/>
</dbReference>
<dbReference type="InterPro" id="IPR015421">
    <property type="entry name" value="PyrdxlP-dep_Trfase_major"/>
</dbReference>
<name>A0ABY9EYA2_9PSED</name>
<dbReference type="Proteomes" id="UP001239418">
    <property type="component" value="Chromosome"/>
</dbReference>
<comment type="similarity">
    <text evidence="1">In the C-terminal section; belongs to the class-I pyridoxal-phosphate-dependent aminotransferase family.</text>
</comment>
<keyword evidence="7" id="KW-0808">Transferase</keyword>
<gene>
    <name evidence="7" type="ORF">PSH97_27275</name>
</gene>
<keyword evidence="7" id="KW-0032">Aminotransferase</keyword>
<dbReference type="PANTHER" id="PTHR46577:SF1">
    <property type="entry name" value="HTH-TYPE TRANSCRIPTIONAL REGULATORY PROTEIN GABR"/>
    <property type="match status" value="1"/>
</dbReference>
<dbReference type="Pfam" id="PF00392">
    <property type="entry name" value="GntR"/>
    <property type="match status" value="1"/>
</dbReference>